<protein>
    <submittedName>
        <fullName evidence="2">Uncharacterized protein</fullName>
    </submittedName>
</protein>
<reference evidence="2" key="1">
    <citation type="submission" date="2022-11" db="UniProtKB">
        <authorList>
            <consortium name="WormBaseParasite"/>
        </authorList>
    </citation>
    <scope>IDENTIFICATION</scope>
</reference>
<dbReference type="Proteomes" id="UP000887579">
    <property type="component" value="Unplaced"/>
</dbReference>
<proteinExistence type="predicted"/>
<evidence type="ECO:0000313" key="2">
    <source>
        <dbReference type="WBParaSite" id="ES5_v2.g16647.t1"/>
    </source>
</evidence>
<sequence>MMENVAQQQQNVLNALSDSRASHGSTKDGNKTPVKTPESRLKNKRSLLKFRSLEGRSRKSVSFSEYPPIQLNFDNIDGDAGSQLSASQTSNQSSNNEAPPPSSSSNFNTLKPRSKSVGTALQQPTPPRPHNSSFYDTIAPVGSTPHPSSFHRQRSKSTGTELPGFKPYPRPQPLNFDDSTATAQLYVENEGVKTFPQNKSFQNSLGMNDVLISSSQPSTSLTDGSANVVVPCHRSISTCSLLTAILNETVGRRSLNNSLNNSLDSSIAFSDCSPKRVACDLHVGQPLTPGAPTPVYNHQRQFRIGFLANNVQMAVNVVLNIRSEDEFLYLKPVELLYEGDKIWRASARQIAKEMKEKMEADKIKKNLSTTSVESDSSFVTAPTGPTPHATPKAASRRGTPKEASRHATPKRQ</sequence>
<name>A0AC34FHC2_9BILA</name>
<accession>A0AC34FHC2</accession>
<dbReference type="WBParaSite" id="ES5_v2.g16647.t1">
    <property type="protein sequence ID" value="ES5_v2.g16647.t1"/>
    <property type="gene ID" value="ES5_v2.g16647"/>
</dbReference>
<evidence type="ECO:0000313" key="1">
    <source>
        <dbReference type="Proteomes" id="UP000887579"/>
    </source>
</evidence>
<organism evidence="1 2">
    <name type="scientific">Panagrolaimus sp. ES5</name>
    <dbReference type="NCBI Taxonomy" id="591445"/>
    <lineage>
        <taxon>Eukaryota</taxon>
        <taxon>Metazoa</taxon>
        <taxon>Ecdysozoa</taxon>
        <taxon>Nematoda</taxon>
        <taxon>Chromadorea</taxon>
        <taxon>Rhabditida</taxon>
        <taxon>Tylenchina</taxon>
        <taxon>Panagrolaimomorpha</taxon>
        <taxon>Panagrolaimoidea</taxon>
        <taxon>Panagrolaimidae</taxon>
        <taxon>Panagrolaimus</taxon>
    </lineage>
</organism>